<protein>
    <submittedName>
        <fullName evidence="1 2">Uncharacterized protein</fullName>
    </submittedName>
</protein>
<dbReference type="EnsemblProtists" id="EKX38134">
    <property type="protein sequence ID" value="EKX38134"/>
    <property type="gene ID" value="GUITHDRAFT_115687"/>
</dbReference>
<dbReference type="AlphaFoldDB" id="L1IQH2"/>
<evidence type="ECO:0000313" key="3">
    <source>
        <dbReference type="Proteomes" id="UP000011087"/>
    </source>
</evidence>
<reference evidence="2" key="3">
    <citation type="submission" date="2016-03" db="UniProtKB">
        <authorList>
            <consortium name="EnsemblProtists"/>
        </authorList>
    </citation>
    <scope>IDENTIFICATION</scope>
</reference>
<dbReference type="GeneID" id="17294876"/>
<gene>
    <name evidence="1" type="ORF">GUITHDRAFT_115687</name>
</gene>
<reference evidence="1 3" key="1">
    <citation type="journal article" date="2012" name="Nature">
        <title>Algal genomes reveal evolutionary mosaicism and the fate of nucleomorphs.</title>
        <authorList>
            <consortium name="DOE Joint Genome Institute"/>
            <person name="Curtis B.A."/>
            <person name="Tanifuji G."/>
            <person name="Burki F."/>
            <person name="Gruber A."/>
            <person name="Irimia M."/>
            <person name="Maruyama S."/>
            <person name="Arias M.C."/>
            <person name="Ball S.G."/>
            <person name="Gile G.H."/>
            <person name="Hirakawa Y."/>
            <person name="Hopkins J.F."/>
            <person name="Kuo A."/>
            <person name="Rensing S.A."/>
            <person name="Schmutz J."/>
            <person name="Symeonidi A."/>
            <person name="Elias M."/>
            <person name="Eveleigh R.J."/>
            <person name="Herman E.K."/>
            <person name="Klute M.J."/>
            <person name="Nakayama T."/>
            <person name="Obornik M."/>
            <person name="Reyes-Prieto A."/>
            <person name="Armbrust E.V."/>
            <person name="Aves S.J."/>
            <person name="Beiko R.G."/>
            <person name="Coutinho P."/>
            <person name="Dacks J.B."/>
            <person name="Durnford D.G."/>
            <person name="Fast N.M."/>
            <person name="Green B.R."/>
            <person name="Grisdale C.J."/>
            <person name="Hempel F."/>
            <person name="Henrissat B."/>
            <person name="Hoppner M.P."/>
            <person name="Ishida K."/>
            <person name="Kim E."/>
            <person name="Koreny L."/>
            <person name="Kroth P.G."/>
            <person name="Liu Y."/>
            <person name="Malik S.B."/>
            <person name="Maier U.G."/>
            <person name="McRose D."/>
            <person name="Mock T."/>
            <person name="Neilson J.A."/>
            <person name="Onodera N.T."/>
            <person name="Poole A.M."/>
            <person name="Pritham E.J."/>
            <person name="Richards T.A."/>
            <person name="Rocap G."/>
            <person name="Roy S.W."/>
            <person name="Sarai C."/>
            <person name="Schaack S."/>
            <person name="Shirato S."/>
            <person name="Slamovits C.H."/>
            <person name="Spencer D.F."/>
            <person name="Suzuki S."/>
            <person name="Worden A.Z."/>
            <person name="Zauner S."/>
            <person name="Barry K."/>
            <person name="Bell C."/>
            <person name="Bharti A.K."/>
            <person name="Crow J.A."/>
            <person name="Grimwood J."/>
            <person name="Kramer R."/>
            <person name="Lindquist E."/>
            <person name="Lucas S."/>
            <person name="Salamov A."/>
            <person name="McFadden G.I."/>
            <person name="Lane C.E."/>
            <person name="Keeling P.J."/>
            <person name="Gray M.W."/>
            <person name="Grigoriev I.V."/>
            <person name="Archibald J.M."/>
        </authorList>
    </citation>
    <scope>NUCLEOTIDE SEQUENCE</scope>
    <source>
        <strain evidence="1 3">CCMP2712</strain>
    </source>
</reference>
<dbReference type="PaxDb" id="55529-EKX38134"/>
<sequence>MGNMVKPKKSYAMPYCCGGDEDTGFRVIPNMRLGTNREIEPDTAFAEIAKKLNIIHYDEPLPLLLLLSTFASDNTDMLSSPQGPHVWLLNACKQLSPFGSCVGILDIYGNAVSMYKNSLSSVVDKIRVHGYIAKNRAIGIYCSREVISREALSPMNVRSIYGCDLFVESVNGLLIAPHERLLLVFQRVYHFVKVFRACPGPGLETAPASQPVS</sequence>
<dbReference type="RefSeq" id="XP_005825114.1">
    <property type="nucleotide sequence ID" value="XM_005825057.1"/>
</dbReference>
<evidence type="ECO:0000313" key="2">
    <source>
        <dbReference type="EnsemblProtists" id="EKX38134"/>
    </source>
</evidence>
<name>L1IQH2_GUITC</name>
<proteinExistence type="predicted"/>
<keyword evidence="3" id="KW-1185">Reference proteome</keyword>
<reference evidence="3" key="2">
    <citation type="submission" date="2012-11" db="EMBL/GenBank/DDBJ databases">
        <authorList>
            <person name="Kuo A."/>
            <person name="Curtis B.A."/>
            <person name="Tanifuji G."/>
            <person name="Burki F."/>
            <person name="Gruber A."/>
            <person name="Irimia M."/>
            <person name="Maruyama S."/>
            <person name="Arias M.C."/>
            <person name="Ball S.G."/>
            <person name="Gile G.H."/>
            <person name="Hirakawa Y."/>
            <person name="Hopkins J.F."/>
            <person name="Rensing S.A."/>
            <person name="Schmutz J."/>
            <person name="Symeonidi A."/>
            <person name="Elias M."/>
            <person name="Eveleigh R.J."/>
            <person name="Herman E.K."/>
            <person name="Klute M.J."/>
            <person name="Nakayama T."/>
            <person name="Obornik M."/>
            <person name="Reyes-Prieto A."/>
            <person name="Armbrust E.V."/>
            <person name="Aves S.J."/>
            <person name="Beiko R.G."/>
            <person name="Coutinho P."/>
            <person name="Dacks J.B."/>
            <person name="Durnford D.G."/>
            <person name="Fast N.M."/>
            <person name="Green B.R."/>
            <person name="Grisdale C."/>
            <person name="Hempe F."/>
            <person name="Henrissat B."/>
            <person name="Hoppner M.P."/>
            <person name="Ishida K.-I."/>
            <person name="Kim E."/>
            <person name="Koreny L."/>
            <person name="Kroth P.G."/>
            <person name="Liu Y."/>
            <person name="Malik S.-B."/>
            <person name="Maier U.G."/>
            <person name="McRose D."/>
            <person name="Mock T."/>
            <person name="Neilson J.A."/>
            <person name="Onodera N.T."/>
            <person name="Poole A.M."/>
            <person name="Pritham E.J."/>
            <person name="Richards T.A."/>
            <person name="Rocap G."/>
            <person name="Roy S.W."/>
            <person name="Sarai C."/>
            <person name="Schaack S."/>
            <person name="Shirato S."/>
            <person name="Slamovits C.H."/>
            <person name="Spencer D.F."/>
            <person name="Suzuki S."/>
            <person name="Worden A.Z."/>
            <person name="Zauner S."/>
            <person name="Barry K."/>
            <person name="Bell C."/>
            <person name="Bharti A.K."/>
            <person name="Crow J.A."/>
            <person name="Grimwood J."/>
            <person name="Kramer R."/>
            <person name="Lindquist E."/>
            <person name="Lucas S."/>
            <person name="Salamov A."/>
            <person name="McFadden G.I."/>
            <person name="Lane C.E."/>
            <person name="Keeling P.J."/>
            <person name="Gray M.W."/>
            <person name="Grigoriev I.V."/>
            <person name="Archibald J.M."/>
        </authorList>
    </citation>
    <scope>NUCLEOTIDE SEQUENCE</scope>
    <source>
        <strain evidence="3">CCMP2712</strain>
    </source>
</reference>
<evidence type="ECO:0000313" key="1">
    <source>
        <dbReference type="EMBL" id="EKX38134.1"/>
    </source>
</evidence>
<dbReference type="KEGG" id="gtt:GUITHDRAFT_115687"/>
<accession>L1IQH2</accession>
<dbReference type="Proteomes" id="UP000011087">
    <property type="component" value="Unassembled WGS sequence"/>
</dbReference>
<dbReference type="HOGENOM" id="CLU_1296530_0_0_1"/>
<dbReference type="EMBL" id="JH993051">
    <property type="protein sequence ID" value="EKX38134.1"/>
    <property type="molecule type" value="Genomic_DNA"/>
</dbReference>
<organism evidence="1">
    <name type="scientific">Guillardia theta (strain CCMP2712)</name>
    <name type="common">Cryptophyte</name>
    <dbReference type="NCBI Taxonomy" id="905079"/>
    <lineage>
        <taxon>Eukaryota</taxon>
        <taxon>Cryptophyceae</taxon>
        <taxon>Pyrenomonadales</taxon>
        <taxon>Geminigeraceae</taxon>
        <taxon>Guillardia</taxon>
    </lineage>
</organism>